<gene>
    <name evidence="3" type="ORF">GPM918_LOCUS18606</name>
    <name evidence="4" type="ORF">SRO942_LOCUS18603</name>
</gene>
<dbReference type="Pfam" id="PF03359">
    <property type="entry name" value="GKAP"/>
    <property type="match status" value="1"/>
</dbReference>
<accession>A0A814NUH2</accession>
<dbReference type="OrthoDB" id="5983381at2759"/>
<sequence>TKKSSGEPIPLDSDLEGFWEITYPLVDKCKLKFDHINERKSKNWVQVEKEIDPDDVNYRPRVHLDTKLKSKIPPKKPSTTTDNKSVALRQLIEERRRLAAAEHSATNGNSTDMVQIFTSKQTLTTTRILETTTLSSIIDNLKRVINNYNENENGMKTTANLEDEIMATLTDVFENEEGFMLLDRDRRNIHINNYYDASGESEPPLDIYSNMTTSEISTITTQYNIYPPQCPCEKKECSTPRINLDRLTQTIKQLIDQSKRIARRNAQQPQCACPFIPSHPSIRLKGDKGDRGSPAISCSKCRGESTNIRIFRTVEEATEKSFTYPDHTYVHIVNEFGQLDAVFISISGNLIPVRLDLENSIPAQTITRPITTLPIPQRKCSILLQCSQLHLFALGPNVRKYCSQNRQNFCTKLSDFDDLCNRAAEKQRLLGFYRAFISSSTQWLSKLFDGVCIHAKIINMQKHILFNTFDDIFEGKPSLNYILDLEGYHPNFQYFWHGSLENGTASNNTCLDWSRQDQNLYGIASILNIHSLGLFQQQLTWPCSVDDSNIGILCIETNCNKRNFYEH</sequence>
<dbReference type="InterPro" id="IPR016186">
    <property type="entry name" value="C-type_lectin-like/link_sf"/>
</dbReference>
<dbReference type="InterPro" id="IPR010515">
    <property type="entry name" value="Collagenase_NC10/endostatin"/>
</dbReference>
<dbReference type="EMBL" id="CAJOBC010005421">
    <property type="protein sequence ID" value="CAF3863170.1"/>
    <property type="molecule type" value="Genomic_DNA"/>
</dbReference>
<dbReference type="EMBL" id="CAJNOQ010005421">
    <property type="protein sequence ID" value="CAF1098129.1"/>
    <property type="molecule type" value="Genomic_DNA"/>
</dbReference>
<evidence type="ECO:0000313" key="5">
    <source>
        <dbReference type="Proteomes" id="UP000663829"/>
    </source>
</evidence>
<evidence type="ECO:0000256" key="1">
    <source>
        <dbReference type="ARBA" id="ARBA00008839"/>
    </source>
</evidence>
<comment type="similarity">
    <text evidence="1">Belongs to the SAPAP family.</text>
</comment>
<reference evidence="3" key="1">
    <citation type="submission" date="2021-02" db="EMBL/GenBank/DDBJ databases">
        <authorList>
            <person name="Nowell W R."/>
        </authorList>
    </citation>
    <scope>NUCLEOTIDE SEQUENCE</scope>
</reference>
<dbReference type="SUPFAM" id="SSF56436">
    <property type="entry name" value="C-type lectin-like"/>
    <property type="match status" value="1"/>
</dbReference>
<organism evidence="3 5">
    <name type="scientific">Didymodactylos carnosus</name>
    <dbReference type="NCBI Taxonomy" id="1234261"/>
    <lineage>
        <taxon>Eukaryota</taxon>
        <taxon>Metazoa</taxon>
        <taxon>Spiralia</taxon>
        <taxon>Gnathifera</taxon>
        <taxon>Rotifera</taxon>
        <taxon>Eurotatoria</taxon>
        <taxon>Bdelloidea</taxon>
        <taxon>Philodinida</taxon>
        <taxon>Philodinidae</taxon>
        <taxon>Didymodactylos</taxon>
    </lineage>
</organism>
<dbReference type="InterPro" id="IPR016187">
    <property type="entry name" value="CTDL_fold"/>
</dbReference>
<comment type="caution">
    <text evidence="3">The sequence shown here is derived from an EMBL/GenBank/DDBJ whole genome shotgun (WGS) entry which is preliminary data.</text>
</comment>
<dbReference type="AlphaFoldDB" id="A0A814NUH2"/>
<dbReference type="Gene3D" id="3.10.100.10">
    <property type="entry name" value="Mannose-Binding Protein A, subunit A"/>
    <property type="match status" value="1"/>
</dbReference>
<name>A0A814NUH2_9BILA</name>
<protein>
    <recommendedName>
        <fullName evidence="2">Collagenase NC10/endostatin domain-containing protein</fullName>
    </recommendedName>
</protein>
<dbReference type="Proteomes" id="UP000681722">
    <property type="component" value="Unassembled WGS sequence"/>
</dbReference>
<dbReference type="Proteomes" id="UP000663829">
    <property type="component" value="Unassembled WGS sequence"/>
</dbReference>
<evidence type="ECO:0000313" key="3">
    <source>
        <dbReference type="EMBL" id="CAF1098129.1"/>
    </source>
</evidence>
<keyword evidence="5" id="KW-1185">Reference proteome</keyword>
<proteinExistence type="inferred from homology"/>
<feature type="non-terminal residue" evidence="3">
    <location>
        <position position="1"/>
    </location>
</feature>
<dbReference type="GO" id="GO:0023052">
    <property type="term" value="P:signaling"/>
    <property type="evidence" value="ECO:0007669"/>
    <property type="project" value="InterPro"/>
</dbReference>
<feature type="domain" description="Collagenase NC10/endostatin" evidence="2">
    <location>
        <begin position="416"/>
        <end position="557"/>
    </location>
</feature>
<evidence type="ECO:0000259" key="2">
    <source>
        <dbReference type="Pfam" id="PF06482"/>
    </source>
</evidence>
<dbReference type="Pfam" id="PF06482">
    <property type="entry name" value="Endostatin"/>
    <property type="match status" value="1"/>
</dbReference>
<dbReference type="InterPro" id="IPR005026">
    <property type="entry name" value="SAPAP"/>
</dbReference>
<evidence type="ECO:0000313" key="4">
    <source>
        <dbReference type="EMBL" id="CAF3863170.1"/>
    </source>
</evidence>